<dbReference type="Proteomes" id="UP000611629">
    <property type="component" value="Unassembled WGS sequence"/>
</dbReference>
<keyword evidence="2" id="KW-1185">Reference proteome</keyword>
<organism evidence="1 2">
    <name type="scientific">Sedimentibacter hydroxybenzoicus DSM 7310</name>
    <dbReference type="NCBI Taxonomy" id="1123245"/>
    <lineage>
        <taxon>Bacteria</taxon>
        <taxon>Bacillati</taxon>
        <taxon>Bacillota</taxon>
        <taxon>Tissierellia</taxon>
        <taxon>Sedimentibacter</taxon>
    </lineage>
</organism>
<accession>A0A974BL33</accession>
<evidence type="ECO:0000313" key="2">
    <source>
        <dbReference type="Proteomes" id="UP000611629"/>
    </source>
</evidence>
<name>A0A974BL33_SEDHY</name>
<protein>
    <submittedName>
        <fullName evidence="1">Uncharacterized protein</fullName>
    </submittedName>
</protein>
<comment type="caution">
    <text evidence="1">The sequence shown here is derived from an EMBL/GenBank/DDBJ whole genome shotgun (WGS) entry which is preliminary data.</text>
</comment>
<proteinExistence type="predicted"/>
<dbReference type="RefSeq" id="WP_179238538.1">
    <property type="nucleotide sequence ID" value="NZ_JACBNQ010000013.1"/>
</dbReference>
<dbReference type="AlphaFoldDB" id="A0A974BL33"/>
<gene>
    <name evidence="1" type="ORF">HZF24_11875</name>
</gene>
<reference evidence="1" key="1">
    <citation type="submission" date="2020-07" db="EMBL/GenBank/DDBJ databases">
        <title>Genomic analysis of a strain of Sedimentibacter Hydroxybenzoicus DSM7310.</title>
        <authorList>
            <person name="Ma S."/>
        </authorList>
    </citation>
    <scope>NUCLEOTIDE SEQUENCE</scope>
    <source>
        <strain evidence="1">DSM 7310</strain>
    </source>
</reference>
<evidence type="ECO:0000313" key="1">
    <source>
        <dbReference type="EMBL" id="NYB74836.1"/>
    </source>
</evidence>
<sequence length="55" mass="6332">MNENEKEIAIIIFSVNVYGSVPAGIHIEAVEDIIRPERDIFRLGKRWTRIHSSPN</sequence>
<dbReference type="EMBL" id="JACBNQ010000013">
    <property type="protein sequence ID" value="NYB74836.1"/>
    <property type="molecule type" value="Genomic_DNA"/>
</dbReference>